<keyword evidence="6" id="KW-1185">Reference proteome</keyword>
<keyword evidence="2" id="KW-0813">Transport</keyword>
<dbReference type="SUPFAM" id="SSF46938">
    <property type="entry name" value="CRAL/TRIO N-terminal domain"/>
    <property type="match status" value="1"/>
</dbReference>
<sequence>MTAKVIAQEETKIAEVVVAATKVGEEPQKKTKKKEILVVSGEKNEGEKGEKFEGKENEKEVEVEKDCGDETSLWGVQLLLSKGAKAIDVVLLKFLRAREFKINDAFEMLKKTFKWRKESRIYSVLD</sequence>
<name>A0AAN9PDM9_CLITE</name>
<comment type="subcellular location">
    <subcellularLocation>
        <location evidence="1">Membrane</location>
    </subcellularLocation>
</comment>
<dbReference type="AlphaFoldDB" id="A0AAN9PDM9"/>
<dbReference type="InterPro" id="IPR036273">
    <property type="entry name" value="CRAL/TRIO_N_dom_sf"/>
</dbReference>
<evidence type="ECO:0000256" key="3">
    <source>
        <dbReference type="ARBA" id="ARBA00023136"/>
    </source>
</evidence>
<proteinExistence type="predicted"/>
<evidence type="ECO:0000256" key="1">
    <source>
        <dbReference type="ARBA" id="ARBA00004370"/>
    </source>
</evidence>
<evidence type="ECO:0000313" key="5">
    <source>
        <dbReference type="EMBL" id="KAK7293537.1"/>
    </source>
</evidence>
<evidence type="ECO:0000313" key="6">
    <source>
        <dbReference type="Proteomes" id="UP001359559"/>
    </source>
</evidence>
<dbReference type="Proteomes" id="UP001359559">
    <property type="component" value="Unassembled WGS sequence"/>
</dbReference>
<dbReference type="EMBL" id="JAYKXN010000004">
    <property type="protein sequence ID" value="KAK7293537.1"/>
    <property type="molecule type" value="Genomic_DNA"/>
</dbReference>
<accession>A0AAN9PDM9</accession>
<evidence type="ECO:0000256" key="2">
    <source>
        <dbReference type="ARBA" id="ARBA00022448"/>
    </source>
</evidence>
<dbReference type="GO" id="GO:0008289">
    <property type="term" value="F:lipid binding"/>
    <property type="evidence" value="ECO:0007669"/>
    <property type="project" value="InterPro"/>
</dbReference>
<protein>
    <recommendedName>
        <fullName evidence="4">CRAL/TRIO N-terminal domain-containing protein</fullName>
    </recommendedName>
</protein>
<dbReference type="Pfam" id="PF03765">
    <property type="entry name" value="CRAL_TRIO_N"/>
    <property type="match status" value="1"/>
</dbReference>
<organism evidence="5 6">
    <name type="scientific">Clitoria ternatea</name>
    <name type="common">Butterfly pea</name>
    <dbReference type="NCBI Taxonomy" id="43366"/>
    <lineage>
        <taxon>Eukaryota</taxon>
        <taxon>Viridiplantae</taxon>
        <taxon>Streptophyta</taxon>
        <taxon>Embryophyta</taxon>
        <taxon>Tracheophyta</taxon>
        <taxon>Spermatophyta</taxon>
        <taxon>Magnoliopsida</taxon>
        <taxon>eudicotyledons</taxon>
        <taxon>Gunneridae</taxon>
        <taxon>Pentapetalae</taxon>
        <taxon>rosids</taxon>
        <taxon>fabids</taxon>
        <taxon>Fabales</taxon>
        <taxon>Fabaceae</taxon>
        <taxon>Papilionoideae</taxon>
        <taxon>50 kb inversion clade</taxon>
        <taxon>NPAAA clade</taxon>
        <taxon>indigoferoid/millettioid clade</taxon>
        <taxon>Phaseoleae</taxon>
        <taxon>Clitoria</taxon>
    </lineage>
</organism>
<evidence type="ECO:0000259" key="4">
    <source>
        <dbReference type="SMART" id="SM01100"/>
    </source>
</evidence>
<dbReference type="SMART" id="SM01100">
    <property type="entry name" value="CRAL_TRIO_N"/>
    <property type="match status" value="1"/>
</dbReference>
<keyword evidence="3" id="KW-0472">Membrane</keyword>
<dbReference type="GO" id="GO:0016020">
    <property type="term" value="C:membrane"/>
    <property type="evidence" value="ECO:0007669"/>
    <property type="project" value="UniProtKB-SubCell"/>
</dbReference>
<dbReference type="InterPro" id="IPR044834">
    <property type="entry name" value="PATL"/>
</dbReference>
<comment type="caution">
    <text evidence="5">The sequence shown here is derived from an EMBL/GenBank/DDBJ whole genome shotgun (WGS) entry which is preliminary data.</text>
</comment>
<dbReference type="PANTHER" id="PTHR45932">
    <property type="entry name" value="PATELLIN-1"/>
    <property type="match status" value="1"/>
</dbReference>
<dbReference type="Gene3D" id="1.10.8.20">
    <property type="entry name" value="N-terminal domain of phosphatidylinositol transfer protein sec14p"/>
    <property type="match status" value="1"/>
</dbReference>
<gene>
    <name evidence="5" type="ORF">RJT34_16405</name>
</gene>
<dbReference type="PANTHER" id="PTHR45932:SF2">
    <property type="entry name" value="PATELLIN-4"/>
    <property type="match status" value="1"/>
</dbReference>
<dbReference type="InterPro" id="IPR011074">
    <property type="entry name" value="CRAL/TRIO_N_dom"/>
</dbReference>
<feature type="domain" description="CRAL/TRIO N-terminal" evidence="4">
    <location>
        <begin position="87"/>
        <end position="112"/>
    </location>
</feature>
<reference evidence="5 6" key="1">
    <citation type="submission" date="2024-01" db="EMBL/GenBank/DDBJ databases">
        <title>The genomes of 5 underutilized Papilionoideae crops provide insights into root nodulation and disease resistance.</title>
        <authorList>
            <person name="Yuan L."/>
        </authorList>
    </citation>
    <scope>NUCLEOTIDE SEQUENCE [LARGE SCALE GENOMIC DNA]</scope>
    <source>
        <strain evidence="5">LY-2023</strain>
        <tissue evidence="5">Leaf</tissue>
    </source>
</reference>